<feature type="region of interest" description="Disordered" evidence="2">
    <location>
        <begin position="74"/>
        <end position="137"/>
    </location>
</feature>
<feature type="non-terminal residue" evidence="3">
    <location>
        <position position="1"/>
    </location>
</feature>
<sequence>RRAAEEELDKLVRLSRSTVQAMEEEAIRNAQQKERDPAREAVVRSLQEATVEMEGHIQAMEEAESRQHKFSVDDTTCLTNGAPTSFSLGTGTSKLSQSPSASSSLSSLSNSSASLPPSPPAFSISSYGNGPTTSAKKLNSLPLWEASAKPSSILASSTLTVKPPILTPKPTFTLSPLPQSSTQSIVTPNTSDTTNSHSSHGSSPPSSVSSTTSNLSSLNPSPPPSLPSPSSPRAPYPLFIVETEENEKNQQMPSLSSNVVGVAAQIKRFEQLSEGSLEALKTATLERAKKRRQKEILEHLRSQVEAARQQVTDATNKQSAEKDEIAWQEQERKAKEAERRIREIARRAREEHRRASHHSPPAHAINRNLNGLTHITLFKNGINGVNVHTGVGGDINGNIKTASEEYVA</sequence>
<organism evidence="3 4">
    <name type="scientific">Cherax quadricarinatus</name>
    <name type="common">Australian red claw crayfish</name>
    <dbReference type="NCBI Taxonomy" id="27406"/>
    <lineage>
        <taxon>Eukaryota</taxon>
        <taxon>Metazoa</taxon>
        <taxon>Ecdysozoa</taxon>
        <taxon>Arthropoda</taxon>
        <taxon>Crustacea</taxon>
        <taxon>Multicrustacea</taxon>
        <taxon>Malacostraca</taxon>
        <taxon>Eumalacostraca</taxon>
        <taxon>Eucarida</taxon>
        <taxon>Decapoda</taxon>
        <taxon>Pleocyemata</taxon>
        <taxon>Astacidea</taxon>
        <taxon>Parastacoidea</taxon>
        <taxon>Parastacidae</taxon>
        <taxon>Cherax</taxon>
    </lineage>
</organism>
<feature type="compositionally biased region" description="Pro residues" evidence="2">
    <location>
        <begin position="220"/>
        <end position="235"/>
    </location>
</feature>
<keyword evidence="1" id="KW-0175">Coiled coil</keyword>
<dbReference type="AlphaFoldDB" id="A0AAW0W9V9"/>
<feature type="compositionally biased region" description="Low complexity" evidence="2">
    <location>
        <begin position="187"/>
        <end position="219"/>
    </location>
</feature>
<feature type="compositionally biased region" description="Low complexity" evidence="2">
    <location>
        <begin position="93"/>
        <end position="126"/>
    </location>
</feature>
<feature type="compositionally biased region" description="Polar residues" evidence="2">
    <location>
        <begin position="74"/>
        <end position="92"/>
    </location>
</feature>
<dbReference type="EMBL" id="JARKIK010000075">
    <property type="protein sequence ID" value="KAK8727442.1"/>
    <property type="molecule type" value="Genomic_DNA"/>
</dbReference>
<comment type="caution">
    <text evidence="3">The sequence shown here is derived from an EMBL/GenBank/DDBJ whole genome shotgun (WGS) entry which is preliminary data.</text>
</comment>
<protein>
    <submittedName>
        <fullName evidence="3">Uncharacterized protein</fullName>
    </submittedName>
</protein>
<evidence type="ECO:0000256" key="1">
    <source>
        <dbReference type="SAM" id="Coils"/>
    </source>
</evidence>
<keyword evidence="4" id="KW-1185">Reference proteome</keyword>
<evidence type="ECO:0000313" key="3">
    <source>
        <dbReference type="EMBL" id="KAK8727442.1"/>
    </source>
</evidence>
<evidence type="ECO:0000313" key="4">
    <source>
        <dbReference type="Proteomes" id="UP001445076"/>
    </source>
</evidence>
<name>A0AAW0W9V9_CHEQU</name>
<gene>
    <name evidence="3" type="ORF">OTU49_009557</name>
</gene>
<dbReference type="Proteomes" id="UP001445076">
    <property type="component" value="Unassembled WGS sequence"/>
</dbReference>
<feature type="compositionally biased region" description="Polar residues" evidence="2">
    <location>
        <begin position="170"/>
        <end position="186"/>
    </location>
</feature>
<feature type="coiled-coil region" evidence="1">
    <location>
        <begin position="290"/>
        <end position="354"/>
    </location>
</feature>
<reference evidence="3 4" key="1">
    <citation type="journal article" date="2024" name="BMC Genomics">
        <title>Genome assembly of redclaw crayfish (Cherax quadricarinatus) provides insights into its immune adaptation and hypoxia tolerance.</title>
        <authorList>
            <person name="Liu Z."/>
            <person name="Zheng J."/>
            <person name="Li H."/>
            <person name="Fang K."/>
            <person name="Wang S."/>
            <person name="He J."/>
            <person name="Zhou D."/>
            <person name="Weng S."/>
            <person name="Chi M."/>
            <person name="Gu Z."/>
            <person name="He J."/>
            <person name="Li F."/>
            <person name="Wang M."/>
        </authorList>
    </citation>
    <scope>NUCLEOTIDE SEQUENCE [LARGE SCALE GENOMIC DNA]</scope>
    <source>
        <strain evidence="3">ZL_2023a</strain>
    </source>
</reference>
<feature type="compositionally biased region" description="Polar residues" evidence="2">
    <location>
        <begin position="127"/>
        <end position="137"/>
    </location>
</feature>
<feature type="region of interest" description="Disordered" evidence="2">
    <location>
        <begin position="158"/>
        <end position="254"/>
    </location>
</feature>
<evidence type="ECO:0000256" key="2">
    <source>
        <dbReference type="SAM" id="MobiDB-lite"/>
    </source>
</evidence>
<proteinExistence type="predicted"/>
<accession>A0AAW0W9V9</accession>